<evidence type="ECO:0000256" key="4">
    <source>
        <dbReference type="ARBA" id="ARBA00022801"/>
    </source>
</evidence>
<name>A0A2T0FI45_9ASCO</name>
<keyword evidence="5 6" id="KW-0720">Serine protease</keyword>
<dbReference type="Proteomes" id="UP000238350">
    <property type="component" value="Unassembled WGS sequence"/>
</dbReference>
<dbReference type="Gene3D" id="2.40.10.10">
    <property type="entry name" value="Trypsin-like serine proteases"/>
    <property type="match status" value="2"/>
</dbReference>
<dbReference type="RefSeq" id="XP_024664617.1">
    <property type="nucleotide sequence ID" value="XM_024808849.1"/>
</dbReference>
<dbReference type="GO" id="GO:0016485">
    <property type="term" value="P:protein processing"/>
    <property type="evidence" value="ECO:0007669"/>
    <property type="project" value="InterPro"/>
</dbReference>
<gene>
    <name evidence="7" type="ORF">B9G98_02292</name>
</gene>
<keyword evidence="4 6" id="KW-0378">Hydrolase</keyword>
<keyword evidence="8" id="KW-1185">Reference proteome</keyword>
<accession>A0A2T0FI45</accession>
<dbReference type="GeneID" id="36516040"/>
<organism evidence="7 8">
    <name type="scientific">Wickerhamiella sorbophila</name>
    <dbReference type="NCBI Taxonomy" id="45607"/>
    <lineage>
        <taxon>Eukaryota</taxon>
        <taxon>Fungi</taxon>
        <taxon>Dikarya</taxon>
        <taxon>Ascomycota</taxon>
        <taxon>Saccharomycotina</taxon>
        <taxon>Dipodascomycetes</taxon>
        <taxon>Dipodascales</taxon>
        <taxon>Trichomonascaceae</taxon>
        <taxon>Wickerhamiella</taxon>
    </lineage>
</organism>
<dbReference type="InterPro" id="IPR039245">
    <property type="entry name" value="TYSND1/DEG15"/>
</dbReference>
<protein>
    <recommendedName>
        <fullName evidence="6">Serine protease</fullName>
        <ecNumber evidence="6">3.4.21.-</ecNumber>
    </recommendedName>
</protein>
<dbReference type="PRINTS" id="PR00839">
    <property type="entry name" value="V8PROTEASE"/>
</dbReference>
<evidence type="ECO:0000313" key="8">
    <source>
        <dbReference type="Proteomes" id="UP000238350"/>
    </source>
</evidence>
<dbReference type="GO" id="GO:0005777">
    <property type="term" value="C:peroxisome"/>
    <property type="evidence" value="ECO:0007669"/>
    <property type="project" value="InterPro"/>
</dbReference>
<dbReference type="InterPro" id="IPR009003">
    <property type="entry name" value="Peptidase_S1_PA"/>
</dbReference>
<keyword evidence="3" id="KW-0732">Signal</keyword>
<keyword evidence="2 6" id="KW-0645">Protease</keyword>
<dbReference type="AlphaFoldDB" id="A0A2T0FI45"/>
<dbReference type="PANTHER" id="PTHR21004:SF0">
    <property type="entry name" value="PEROXISOMAL LEADER PEPTIDE-PROCESSING PROTEASE"/>
    <property type="match status" value="1"/>
</dbReference>
<dbReference type="GO" id="GO:0004252">
    <property type="term" value="F:serine-type endopeptidase activity"/>
    <property type="evidence" value="ECO:0007669"/>
    <property type="project" value="InterPro"/>
</dbReference>
<dbReference type="STRING" id="45607.A0A2T0FI45"/>
<evidence type="ECO:0000256" key="6">
    <source>
        <dbReference type="RuleBase" id="RU004296"/>
    </source>
</evidence>
<comment type="similarity">
    <text evidence="1 6">Belongs to the peptidase S1B family.</text>
</comment>
<proteinExistence type="inferred from homology"/>
<comment type="caution">
    <text evidence="7">The sequence shown here is derived from an EMBL/GenBank/DDBJ whole genome shotgun (WGS) entry which is preliminary data.</text>
</comment>
<dbReference type="OrthoDB" id="17845at2759"/>
<evidence type="ECO:0000256" key="1">
    <source>
        <dbReference type="ARBA" id="ARBA00008764"/>
    </source>
</evidence>
<dbReference type="EMBL" id="NDIQ01000021">
    <property type="protein sequence ID" value="PRT54672.1"/>
    <property type="molecule type" value="Genomic_DNA"/>
</dbReference>
<evidence type="ECO:0000256" key="5">
    <source>
        <dbReference type="ARBA" id="ARBA00022825"/>
    </source>
</evidence>
<dbReference type="SUPFAM" id="SSF50494">
    <property type="entry name" value="Trypsin-like serine proteases"/>
    <property type="match status" value="1"/>
</dbReference>
<dbReference type="InterPro" id="IPR043504">
    <property type="entry name" value="Peptidase_S1_PA_chymotrypsin"/>
</dbReference>
<reference evidence="7 8" key="1">
    <citation type="submission" date="2017-04" db="EMBL/GenBank/DDBJ databases">
        <title>Genome sequencing of [Candida] sorbophila.</title>
        <authorList>
            <person name="Ahn J.O."/>
        </authorList>
    </citation>
    <scope>NUCLEOTIDE SEQUENCE [LARGE SCALE GENOMIC DNA]</scope>
    <source>
        <strain evidence="7 8">DS02</strain>
    </source>
</reference>
<dbReference type="GO" id="GO:0031998">
    <property type="term" value="P:regulation of fatty acid beta-oxidation"/>
    <property type="evidence" value="ECO:0007669"/>
    <property type="project" value="TreeGrafter"/>
</dbReference>
<evidence type="ECO:0000313" key="7">
    <source>
        <dbReference type="EMBL" id="PRT54672.1"/>
    </source>
</evidence>
<dbReference type="PANTHER" id="PTHR21004">
    <property type="entry name" value="SERINE PROTEASE-RELATED"/>
    <property type="match status" value="1"/>
</dbReference>
<evidence type="ECO:0000256" key="3">
    <source>
        <dbReference type="ARBA" id="ARBA00022729"/>
    </source>
</evidence>
<sequence>MKAMWIYTPATLRLEAHKYTKLISGVYITDGQTKEYVISLCGDFLKSRTPESLLSVAVSSSVSNASIIWENVEVSSQVNLPGVAAFLKPLRSDFDVVPDATQVLTVFTFPASAIERRKANAREFACITDCSVFNHRRVRIQSSPFSDVNAALFMGYVTEGVVSYVGSEEINGKQVAHTVLVDSRYLDGMEGGIVCTEVAGRRLGPSLGLVAGRLQKRNGEGSLTLVIPWSEIIPAVHQAGNVVSDVFKSLQDAAAAGDGPRPFGEVSRNRYSGVVVVQSRIKGGRKVWGSGVIVGPDLVVTNKHVVKDYLGIEIWLEKYTRRHVMAVSEPLEGVDLVFLRLTKNLPGKYKPVPLSLTAKPGSQVYSVGYGLFYPQKLGPALQPLYSQGVIANEGKAQLLAGKDEHGSSMLVSTAACWNGSSGGALFNEEHQLVGIMASNARDESTGKIMQDMSFVIPSAVIQKALDLFNSAGKDASSAQFQDLWKLKPTHFDTRHRFEKRIKSKL</sequence>
<dbReference type="InterPro" id="IPR008256">
    <property type="entry name" value="Peptidase_S1B"/>
</dbReference>
<dbReference type="EC" id="3.4.21.-" evidence="6"/>
<dbReference type="Pfam" id="PF13365">
    <property type="entry name" value="Trypsin_2"/>
    <property type="match status" value="1"/>
</dbReference>
<evidence type="ECO:0000256" key="2">
    <source>
        <dbReference type="ARBA" id="ARBA00022670"/>
    </source>
</evidence>